<keyword evidence="2" id="KW-1185">Reference proteome</keyword>
<sequence length="271" mass="30324">MWTGATTPPALLFKLVICPSQVSRQDGRVHHLFRLLPPCSDLSYLLDRLEALEDDPMPRKRTAGDRPLLQWLSEIPGYLDELLRLEGRGDFADRPCSKCGLLTDDMYRCIDCDDLALTCRRESRVSLSSLHVHVLTLSKRWQDGCFNRVSLKSLGLRVQLGHELGEKCINPIPAPGDDFVLLDNSGVHEISVDFCGDVDQPEDGRHILVARKLPTPVPSIEGQRVGVLSDLGSSYGEHWGSLYGIHVHDATVEALEDAQARRQRQCTIWHG</sequence>
<evidence type="ECO:0000313" key="1">
    <source>
        <dbReference type="EMBL" id="KAJ2999705.1"/>
    </source>
</evidence>
<dbReference type="Proteomes" id="UP001144978">
    <property type="component" value="Unassembled WGS sequence"/>
</dbReference>
<protein>
    <submittedName>
        <fullName evidence="1">Uncharacterized protein</fullName>
    </submittedName>
</protein>
<dbReference type="EMBL" id="JANSHE010001901">
    <property type="protein sequence ID" value="KAJ2999705.1"/>
    <property type="molecule type" value="Genomic_DNA"/>
</dbReference>
<accession>A0ACC1PTX7</accession>
<evidence type="ECO:0000313" key="2">
    <source>
        <dbReference type="Proteomes" id="UP001144978"/>
    </source>
</evidence>
<comment type="caution">
    <text evidence="1">The sequence shown here is derived from an EMBL/GenBank/DDBJ whole genome shotgun (WGS) entry which is preliminary data.</text>
</comment>
<organism evidence="1 2">
    <name type="scientific">Trametes sanguinea</name>
    <dbReference type="NCBI Taxonomy" id="158606"/>
    <lineage>
        <taxon>Eukaryota</taxon>
        <taxon>Fungi</taxon>
        <taxon>Dikarya</taxon>
        <taxon>Basidiomycota</taxon>
        <taxon>Agaricomycotina</taxon>
        <taxon>Agaricomycetes</taxon>
        <taxon>Polyporales</taxon>
        <taxon>Polyporaceae</taxon>
        <taxon>Trametes</taxon>
    </lineage>
</organism>
<reference evidence="1" key="1">
    <citation type="submission" date="2022-08" db="EMBL/GenBank/DDBJ databases">
        <title>Genome Sequence of Pycnoporus sanguineus.</title>
        <authorList>
            <person name="Buettner E."/>
        </authorList>
    </citation>
    <scope>NUCLEOTIDE SEQUENCE</scope>
    <source>
        <strain evidence="1">CG-C14</strain>
    </source>
</reference>
<gene>
    <name evidence="1" type="ORF">NUW54_g6893</name>
</gene>
<proteinExistence type="predicted"/>
<name>A0ACC1PTX7_9APHY</name>